<dbReference type="KEGG" id="cjap:GWK36_04000"/>
<organism evidence="1 2">
    <name type="scientific">Caldichromatium japonicum</name>
    <dbReference type="NCBI Taxonomy" id="2699430"/>
    <lineage>
        <taxon>Bacteria</taxon>
        <taxon>Pseudomonadati</taxon>
        <taxon>Pseudomonadota</taxon>
        <taxon>Gammaproteobacteria</taxon>
        <taxon>Chromatiales</taxon>
        <taxon>Chromatiaceae</taxon>
        <taxon>Caldichromatium</taxon>
    </lineage>
</organism>
<reference evidence="2" key="1">
    <citation type="submission" date="2020-01" db="EMBL/GenBank/DDBJ databases">
        <title>Caldichromatium gen. nov., sp. nov., a thermophilic purple sulfur bacterium member of the family Chromatiaceae isolated from Nakabusa hot spring, Japan.</title>
        <authorList>
            <person name="Saini M.K."/>
            <person name="Hanada S."/>
            <person name="Tank M."/>
        </authorList>
    </citation>
    <scope>NUCLEOTIDE SEQUENCE [LARGE SCALE GENOMIC DNA]</scope>
    <source>
        <strain evidence="2">No.7</strain>
    </source>
</reference>
<dbReference type="AlphaFoldDB" id="A0A6G7VB44"/>
<gene>
    <name evidence="1" type="ORF">GWK36_04000</name>
</gene>
<accession>A0A6G7VB44</accession>
<evidence type="ECO:0000313" key="1">
    <source>
        <dbReference type="EMBL" id="QIK37293.1"/>
    </source>
</evidence>
<protein>
    <submittedName>
        <fullName evidence="1">Class I SAM-dependent methyltransferase</fullName>
    </submittedName>
</protein>
<keyword evidence="1" id="KW-0808">Transferase</keyword>
<keyword evidence="1" id="KW-0489">Methyltransferase</keyword>
<dbReference type="RefSeq" id="WP_166270061.1">
    <property type="nucleotide sequence ID" value="NZ_CP048029.1"/>
</dbReference>
<proteinExistence type="predicted"/>
<dbReference type="Proteomes" id="UP000502699">
    <property type="component" value="Chromosome"/>
</dbReference>
<keyword evidence="2" id="KW-1185">Reference proteome</keyword>
<evidence type="ECO:0000313" key="2">
    <source>
        <dbReference type="Proteomes" id="UP000502699"/>
    </source>
</evidence>
<sequence length="220" mass="25562">MARVRDNQIPYVHQCTYQYYADLIHYLAEQRGEIKHLCEVGVFLGGASVLLAQAAVDFDLTLDLIDLNPNYLGYTYELILRYIPEAAARVRAFHGDFPTYVEAGHIQRQEGSVFIQFDASHEFRFVLKDMVALRSAKEFIKSFAIQDTNLRSKEPENEIFVDLAVYAMFGFDVRYRPVGYTWSRDIWIGSDWELYLSKDRPEGFLIELVENRFGYPSDEV</sequence>
<dbReference type="EMBL" id="CP048029">
    <property type="protein sequence ID" value="QIK37293.1"/>
    <property type="molecule type" value="Genomic_DNA"/>
</dbReference>
<name>A0A6G7VB44_9GAMM</name>
<dbReference type="GO" id="GO:0008168">
    <property type="term" value="F:methyltransferase activity"/>
    <property type="evidence" value="ECO:0007669"/>
    <property type="project" value="UniProtKB-KW"/>
</dbReference>
<dbReference type="GO" id="GO:0032259">
    <property type="term" value="P:methylation"/>
    <property type="evidence" value="ECO:0007669"/>
    <property type="project" value="UniProtKB-KW"/>
</dbReference>